<dbReference type="AlphaFoldDB" id="A0A9D1DTS2"/>
<dbReference type="PANTHER" id="PTHR36174">
    <property type="entry name" value="LIPID II:GLYCINE GLYCYLTRANSFERASE"/>
    <property type="match status" value="1"/>
</dbReference>
<dbReference type="Proteomes" id="UP000824232">
    <property type="component" value="Unassembled WGS sequence"/>
</dbReference>
<dbReference type="GO" id="GO:0008360">
    <property type="term" value="P:regulation of cell shape"/>
    <property type="evidence" value="ECO:0007669"/>
    <property type="project" value="UniProtKB-KW"/>
</dbReference>
<dbReference type="InterPro" id="IPR016181">
    <property type="entry name" value="Acyl_CoA_acyltransferase"/>
</dbReference>
<dbReference type="Gene3D" id="1.20.58.90">
    <property type="match status" value="1"/>
</dbReference>
<evidence type="ECO:0000256" key="1">
    <source>
        <dbReference type="ARBA" id="ARBA00009943"/>
    </source>
</evidence>
<proteinExistence type="inferred from homology"/>
<dbReference type="Pfam" id="PF02388">
    <property type="entry name" value="FemAB"/>
    <property type="match status" value="1"/>
</dbReference>
<evidence type="ECO:0000256" key="3">
    <source>
        <dbReference type="ARBA" id="ARBA00022960"/>
    </source>
</evidence>
<keyword evidence="2" id="KW-0808">Transferase</keyword>
<dbReference type="EMBL" id="DVHC01000025">
    <property type="protein sequence ID" value="HIR58850.1"/>
    <property type="molecule type" value="Genomic_DNA"/>
</dbReference>
<name>A0A9D1DTS2_9FIRM</name>
<dbReference type="SUPFAM" id="SSF55729">
    <property type="entry name" value="Acyl-CoA N-acyltransferases (Nat)"/>
    <property type="match status" value="2"/>
</dbReference>
<dbReference type="InterPro" id="IPR050644">
    <property type="entry name" value="PG_Glycine_Bridge_Synth"/>
</dbReference>
<keyword evidence="6" id="KW-0961">Cell wall biogenesis/degradation</keyword>
<evidence type="ECO:0000256" key="2">
    <source>
        <dbReference type="ARBA" id="ARBA00022679"/>
    </source>
</evidence>
<dbReference type="PANTHER" id="PTHR36174:SF1">
    <property type="entry name" value="LIPID II:GLYCINE GLYCYLTRANSFERASE"/>
    <property type="match status" value="1"/>
</dbReference>
<dbReference type="InterPro" id="IPR003447">
    <property type="entry name" value="FEMABX"/>
</dbReference>
<keyword evidence="7" id="KW-0175">Coiled coil</keyword>
<gene>
    <name evidence="8" type="ORF">IAB38_02260</name>
</gene>
<dbReference type="GO" id="GO:0009252">
    <property type="term" value="P:peptidoglycan biosynthetic process"/>
    <property type="evidence" value="ECO:0007669"/>
    <property type="project" value="UniProtKB-KW"/>
</dbReference>
<accession>A0A9D1DTS2</accession>
<evidence type="ECO:0000256" key="5">
    <source>
        <dbReference type="ARBA" id="ARBA00023315"/>
    </source>
</evidence>
<keyword evidence="4" id="KW-0573">Peptidoglycan synthesis</keyword>
<evidence type="ECO:0000313" key="8">
    <source>
        <dbReference type="EMBL" id="HIR58850.1"/>
    </source>
</evidence>
<organism evidence="8 9">
    <name type="scientific">Candidatus Onthousia excrementipullorum</name>
    <dbReference type="NCBI Taxonomy" id="2840884"/>
    <lineage>
        <taxon>Bacteria</taxon>
        <taxon>Bacillati</taxon>
        <taxon>Bacillota</taxon>
        <taxon>Bacilli</taxon>
        <taxon>Candidatus Onthousia</taxon>
    </lineage>
</organism>
<feature type="coiled-coil region" evidence="7">
    <location>
        <begin position="245"/>
        <end position="316"/>
    </location>
</feature>
<evidence type="ECO:0000313" key="9">
    <source>
        <dbReference type="Proteomes" id="UP000824232"/>
    </source>
</evidence>
<reference evidence="8" key="1">
    <citation type="submission" date="2020-10" db="EMBL/GenBank/DDBJ databases">
        <authorList>
            <person name="Gilroy R."/>
        </authorList>
    </citation>
    <scope>NUCLEOTIDE SEQUENCE</scope>
    <source>
        <strain evidence="8">CHK184-20233</strain>
    </source>
</reference>
<dbReference type="GO" id="GO:0071555">
    <property type="term" value="P:cell wall organization"/>
    <property type="evidence" value="ECO:0007669"/>
    <property type="project" value="UniProtKB-KW"/>
</dbReference>
<dbReference type="PROSITE" id="PS51191">
    <property type="entry name" value="FEMABX"/>
    <property type="match status" value="1"/>
</dbReference>
<sequence>MMKLKEISFEELENFALTTDEATFHQTKGWAKLKEHNGWHHYVVGLYDEDKIKGAALLLAKCVPIVKKYMFYSPRGFLIDYHDYNLLKVFTEEVKKFVKNKGGIFIKIDPYVMYKQRDINGDLVKDGIDNSDTVDNLKKLGYKHFGFNLMQDSLQPRWMHTITVKGKNVDEVMNDMDPKTRQILRKSERLGVRVREITRDELPIFKDIMQHTGERREFIDRPLSYYENMWDSLHDDGILKILIAEIDFDEEIENTKKEIEALEESIKKRKKQYEDKSKPMNEKKYHSKQEFEKSEIKRLQKNIEKTKDMKDEYGKKPILGGILFLIYGKEVLSLYGGSKAELMSFQSAYTLHFAGVKYAIEHGYDTYNFYGITGDFSESNPLLGLYLFKKSFGGQVVELIGEFDLIISPFWYHAYKISYALYHKLKNIKR</sequence>
<dbReference type="Gene3D" id="3.40.630.30">
    <property type="match status" value="2"/>
</dbReference>
<keyword evidence="3" id="KW-0133">Cell shape</keyword>
<evidence type="ECO:0000256" key="7">
    <source>
        <dbReference type="SAM" id="Coils"/>
    </source>
</evidence>
<comment type="caution">
    <text evidence="8">The sequence shown here is derived from an EMBL/GenBank/DDBJ whole genome shotgun (WGS) entry which is preliminary data.</text>
</comment>
<evidence type="ECO:0000256" key="6">
    <source>
        <dbReference type="ARBA" id="ARBA00023316"/>
    </source>
</evidence>
<keyword evidence="5" id="KW-0012">Acyltransferase</keyword>
<reference evidence="8" key="2">
    <citation type="journal article" date="2021" name="PeerJ">
        <title>Extensive microbial diversity within the chicken gut microbiome revealed by metagenomics and culture.</title>
        <authorList>
            <person name="Gilroy R."/>
            <person name="Ravi A."/>
            <person name="Getino M."/>
            <person name="Pursley I."/>
            <person name="Horton D.L."/>
            <person name="Alikhan N.F."/>
            <person name="Baker D."/>
            <person name="Gharbi K."/>
            <person name="Hall N."/>
            <person name="Watson M."/>
            <person name="Adriaenssens E.M."/>
            <person name="Foster-Nyarko E."/>
            <person name="Jarju S."/>
            <person name="Secka A."/>
            <person name="Antonio M."/>
            <person name="Oren A."/>
            <person name="Chaudhuri R.R."/>
            <person name="La Ragione R."/>
            <person name="Hildebrand F."/>
            <person name="Pallen M.J."/>
        </authorList>
    </citation>
    <scope>NUCLEOTIDE SEQUENCE</scope>
    <source>
        <strain evidence="8">CHK184-20233</strain>
    </source>
</reference>
<protein>
    <submittedName>
        <fullName evidence="8">Peptidoglycan bridge formation glycyltransferase FemA/FemB family protein</fullName>
    </submittedName>
</protein>
<evidence type="ECO:0000256" key="4">
    <source>
        <dbReference type="ARBA" id="ARBA00022984"/>
    </source>
</evidence>
<comment type="similarity">
    <text evidence="1">Belongs to the FemABX family.</text>
</comment>
<dbReference type="GO" id="GO:0016755">
    <property type="term" value="F:aminoacyltransferase activity"/>
    <property type="evidence" value="ECO:0007669"/>
    <property type="project" value="InterPro"/>
</dbReference>